<protein>
    <submittedName>
        <fullName evidence="2">Uncharacterized protein</fullName>
    </submittedName>
</protein>
<dbReference type="Gene3D" id="1.25.40.10">
    <property type="entry name" value="Tetratricopeptide repeat domain"/>
    <property type="match status" value="1"/>
</dbReference>
<evidence type="ECO:0000256" key="1">
    <source>
        <dbReference type="PROSITE-ProRule" id="PRU00339"/>
    </source>
</evidence>
<evidence type="ECO:0000313" key="3">
    <source>
        <dbReference type="Proteomes" id="UP000292580"/>
    </source>
</evidence>
<feature type="repeat" description="TPR" evidence="1">
    <location>
        <begin position="11"/>
        <end position="44"/>
    </location>
</feature>
<dbReference type="RefSeq" id="WP_130646715.1">
    <property type="nucleotide sequence ID" value="NZ_PGCL01000002.1"/>
</dbReference>
<feature type="repeat" description="TPR" evidence="1">
    <location>
        <begin position="113"/>
        <end position="146"/>
    </location>
</feature>
<proteinExistence type="predicted"/>
<dbReference type="InterPro" id="IPR011990">
    <property type="entry name" value="TPR-like_helical_dom_sf"/>
</dbReference>
<dbReference type="PROSITE" id="PS50293">
    <property type="entry name" value="TPR_REGION"/>
    <property type="match status" value="1"/>
</dbReference>
<dbReference type="Proteomes" id="UP000292580">
    <property type="component" value="Unassembled WGS sequence"/>
</dbReference>
<comment type="caution">
    <text evidence="2">The sequence shown here is derived from an EMBL/GenBank/DDBJ whole genome shotgun (WGS) entry which is preliminary data.</text>
</comment>
<keyword evidence="3" id="KW-1185">Reference proteome</keyword>
<dbReference type="PROSITE" id="PS50005">
    <property type="entry name" value="TPR"/>
    <property type="match status" value="3"/>
</dbReference>
<feature type="repeat" description="TPR" evidence="1">
    <location>
        <begin position="45"/>
        <end position="78"/>
    </location>
</feature>
<dbReference type="PANTHER" id="PTHR12558">
    <property type="entry name" value="CELL DIVISION CYCLE 16,23,27"/>
    <property type="match status" value="1"/>
</dbReference>
<dbReference type="Pfam" id="PF13432">
    <property type="entry name" value="TPR_16"/>
    <property type="match status" value="2"/>
</dbReference>
<dbReference type="InterPro" id="IPR019734">
    <property type="entry name" value="TPR_rpt"/>
</dbReference>
<keyword evidence="1" id="KW-0802">TPR repeat</keyword>
<dbReference type="SUPFAM" id="SSF48452">
    <property type="entry name" value="TPR-like"/>
    <property type="match status" value="1"/>
</dbReference>
<accession>A0A483CU00</accession>
<dbReference type="PANTHER" id="PTHR12558:SF13">
    <property type="entry name" value="CELL DIVISION CYCLE PROTEIN 27 HOMOLOG"/>
    <property type="match status" value="1"/>
</dbReference>
<evidence type="ECO:0000313" key="2">
    <source>
        <dbReference type="EMBL" id="TAJ44903.1"/>
    </source>
</evidence>
<dbReference type="AlphaFoldDB" id="A0A483CU00"/>
<dbReference type="OrthoDB" id="115601at2157"/>
<gene>
    <name evidence="2" type="ORF">CUJ86_06370</name>
</gene>
<reference evidence="2 3" key="1">
    <citation type="submission" date="2017-11" db="EMBL/GenBank/DDBJ databases">
        <title>Isolation and Characterization of Methanofollis Species from Methane Seep Offshore SW Taiwan.</title>
        <authorList>
            <person name="Teng N.-H."/>
            <person name="Lai M.-C."/>
            <person name="Chen S.-C."/>
        </authorList>
    </citation>
    <scope>NUCLEOTIDE SEQUENCE [LARGE SCALE GENOMIC DNA]</scope>
    <source>
        <strain evidence="2 3">FWC-SCC2</strain>
    </source>
</reference>
<dbReference type="SMART" id="SM00028">
    <property type="entry name" value="TPR"/>
    <property type="match status" value="5"/>
</dbReference>
<sequence length="235" mass="26683">MFDVPRQKRYALGWYNEGITHLSMQEYEEALSFFDRALRAVPDHPDFLIGKGEVLLAVGKYQEAYPLFLHAATIEPDNLRALILLGNALVKLEMFEPADEAFLAALTINRYDGEAWLGHGIASFHLHRTDEAREAFEKALKMKPGQPELLYYCARTARTDNAAIEYLIRGCRLDPNNIDLLTEMSERLIKLGRYREAALFCSRAEQQSPGNPRIEAIISRCMEAMMTQEGEAVTP</sequence>
<dbReference type="EMBL" id="PGCL01000002">
    <property type="protein sequence ID" value="TAJ44903.1"/>
    <property type="molecule type" value="Genomic_DNA"/>
</dbReference>
<name>A0A483CU00_9EURY</name>
<organism evidence="2 3">
    <name type="scientific">Methanofollis fontis</name>
    <dbReference type="NCBI Taxonomy" id="2052832"/>
    <lineage>
        <taxon>Archaea</taxon>
        <taxon>Methanobacteriati</taxon>
        <taxon>Methanobacteriota</taxon>
        <taxon>Stenosarchaea group</taxon>
        <taxon>Methanomicrobia</taxon>
        <taxon>Methanomicrobiales</taxon>
        <taxon>Methanomicrobiaceae</taxon>
        <taxon>Methanofollis</taxon>
    </lineage>
</organism>